<proteinExistence type="inferred from homology"/>
<gene>
    <name evidence="11" type="primary">tmk</name>
    <name evidence="13" type="ORF">C8R14_11219</name>
</gene>
<dbReference type="CDD" id="cd01672">
    <property type="entry name" value="TMPK"/>
    <property type="match status" value="1"/>
</dbReference>
<evidence type="ECO:0000256" key="2">
    <source>
        <dbReference type="ARBA" id="ARBA00012980"/>
    </source>
</evidence>
<sequence>MIILQRGKFITFEGIDGAGKSTHLAWLASFLRDKGLEVIVTREPGSTALGEQLRQLLLDHRQAMHAETETLLMFAARREHLDKVILPALERGAWVISDRFTDASFAYQGGGRGVPSARLEILEQWVQKGFSPDLTVYFDVPVTISRQRVQSARTADRFELEPDLFFERVRQAYLQRAKQFSERIRVVDGSLSLEEVRTAMVEVVEKFWSAQASSGYRM</sequence>
<evidence type="ECO:0000256" key="4">
    <source>
        <dbReference type="ARBA" id="ARBA00022679"/>
    </source>
</evidence>
<dbReference type="Pfam" id="PF02223">
    <property type="entry name" value="Thymidylate_kin"/>
    <property type="match status" value="1"/>
</dbReference>
<comment type="similarity">
    <text evidence="1 11">Belongs to the thymidylate kinase family.</text>
</comment>
<protein>
    <recommendedName>
        <fullName evidence="3 11">Thymidylate kinase</fullName>
        <ecNumber evidence="2 11">2.7.4.9</ecNumber>
    </recommendedName>
    <alternativeName>
        <fullName evidence="9 11">dTMP kinase</fullName>
    </alternativeName>
</protein>
<evidence type="ECO:0000256" key="5">
    <source>
        <dbReference type="ARBA" id="ARBA00022727"/>
    </source>
</evidence>
<organism evidence="13 14">
    <name type="scientific">Nitrosomonas eutropha</name>
    <dbReference type="NCBI Taxonomy" id="916"/>
    <lineage>
        <taxon>Bacteria</taxon>
        <taxon>Pseudomonadati</taxon>
        <taxon>Pseudomonadota</taxon>
        <taxon>Betaproteobacteria</taxon>
        <taxon>Nitrosomonadales</taxon>
        <taxon>Nitrosomonadaceae</taxon>
        <taxon>Nitrosomonas</taxon>
    </lineage>
</organism>
<keyword evidence="7 11" id="KW-0418">Kinase</keyword>
<dbReference type="InterPro" id="IPR018094">
    <property type="entry name" value="Thymidylate_kinase"/>
</dbReference>
<dbReference type="PANTHER" id="PTHR10344:SF4">
    <property type="entry name" value="UMP-CMP KINASE 2, MITOCHONDRIAL"/>
    <property type="match status" value="1"/>
</dbReference>
<comment type="caution">
    <text evidence="13">The sequence shown here is derived from an EMBL/GenBank/DDBJ whole genome shotgun (WGS) entry which is preliminary data.</text>
</comment>
<keyword evidence="8 11" id="KW-0067">ATP-binding</keyword>
<evidence type="ECO:0000313" key="14">
    <source>
        <dbReference type="Proteomes" id="UP000247780"/>
    </source>
</evidence>
<dbReference type="Proteomes" id="UP000247780">
    <property type="component" value="Unassembled WGS sequence"/>
</dbReference>
<dbReference type="NCBIfam" id="TIGR00041">
    <property type="entry name" value="DTMP_kinase"/>
    <property type="match status" value="1"/>
</dbReference>
<keyword evidence="4 11" id="KW-0808">Transferase</keyword>
<dbReference type="EMBL" id="QICQ01000012">
    <property type="protein sequence ID" value="PXV81143.1"/>
    <property type="molecule type" value="Genomic_DNA"/>
</dbReference>
<evidence type="ECO:0000256" key="11">
    <source>
        <dbReference type="HAMAP-Rule" id="MF_00165"/>
    </source>
</evidence>
<evidence type="ECO:0000256" key="9">
    <source>
        <dbReference type="ARBA" id="ARBA00029962"/>
    </source>
</evidence>
<name>A0ABX5M713_9PROT</name>
<reference evidence="13 14" key="1">
    <citation type="submission" date="2018-04" db="EMBL/GenBank/DDBJ databases">
        <title>Active sludge and wastewater microbial communities from Klosterneuburg, Austria.</title>
        <authorList>
            <person name="Wagner M."/>
        </authorList>
    </citation>
    <scope>NUCLEOTIDE SEQUENCE [LARGE SCALE GENOMIC DNA]</scope>
    <source>
        <strain evidence="13 14">Nm 57</strain>
    </source>
</reference>
<dbReference type="GO" id="GO:0016301">
    <property type="term" value="F:kinase activity"/>
    <property type="evidence" value="ECO:0007669"/>
    <property type="project" value="UniProtKB-KW"/>
</dbReference>
<dbReference type="Gene3D" id="3.40.50.300">
    <property type="entry name" value="P-loop containing nucleotide triphosphate hydrolases"/>
    <property type="match status" value="1"/>
</dbReference>
<dbReference type="SUPFAM" id="SSF52540">
    <property type="entry name" value="P-loop containing nucleoside triphosphate hydrolases"/>
    <property type="match status" value="1"/>
</dbReference>
<dbReference type="InterPro" id="IPR027417">
    <property type="entry name" value="P-loop_NTPase"/>
</dbReference>
<evidence type="ECO:0000256" key="10">
    <source>
        <dbReference type="ARBA" id="ARBA00048743"/>
    </source>
</evidence>
<evidence type="ECO:0000256" key="3">
    <source>
        <dbReference type="ARBA" id="ARBA00017144"/>
    </source>
</evidence>
<evidence type="ECO:0000256" key="6">
    <source>
        <dbReference type="ARBA" id="ARBA00022741"/>
    </source>
</evidence>
<comment type="catalytic activity">
    <reaction evidence="10 11">
        <text>dTMP + ATP = dTDP + ADP</text>
        <dbReference type="Rhea" id="RHEA:13517"/>
        <dbReference type="ChEBI" id="CHEBI:30616"/>
        <dbReference type="ChEBI" id="CHEBI:58369"/>
        <dbReference type="ChEBI" id="CHEBI:63528"/>
        <dbReference type="ChEBI" id="CHEBI:456216"/>
        <dbReference type="EC" id="2.7.4.9"/>
    </reaction>
</comment>
<dbReference type="InterPro" id="IPR039430">
    <property type="entry name" value="Thymidylate_kin-like_dom"/>
</dbReference>
<evidence type="ECO:0000313" key="13">
    <source>
        <dbReference type="EMBL" id="PXV81143.1"/>
    </source>
</evidence>
<evidence type="ECO:0000256" key="7">
    <source>
        <dbReference type="ARBA" id="ARBA00022777"/>
    </source>
</evidence>
<feature type="binding site" evidence="11">
    <location>
        <begin position="14"/>
        <end position="21"/>
    </location>
    <ligand>
        <name>ATP</name>
        <dbReference type="ChEBI" id="CHEBI:30616"/>
    </ligand>
</feature>
<evidence type="ECO:0000259" key="12">
    <source>
        <dbReference type="Pfam" id="PF02223"/>
    </source>
</evidence>
<dbReference type="HAMAP" id="MF_00165">
    <property type="entry name" value="Thymidylate_kinase"/>
    <property type="match status" value="1"/>
</dbReference>
<keyword evidence="14" id="KW-1185">Reference proteome</keyword>
<dbReference type="EC" id="2.7.4.9" evidence="2 11"/>
<comment type="function">
    <text evidence="11">Phosphorylation of dTMP to form dTDP in both de novo and salvage pathways of dTTP synthesis.</text>
</comment>
<keyword evidence="5 11" id="KW-0545">Nucleotide biosynthesis</keyword>
<evidence type="ECO:0000256" key="1">
    <source>
        <dbReference type="ARBA" id="ARBA00009776"/>
    </source>
</evidence>
<keyword evidence="6 11" id="KW-0547">Nucleotide-binding</keyword>
<dbReference type="PANTHER" id="PTHR10344">
    <property type="entry name" value="THYMIDYLATE KINASE"/>
    <property type="match status" value="1"/>
</dbReference>
<feature type="domain" description="Thymidylate kinase-like" evidence="12">
    <location>
        <begin position="12"/>
        <end position="198"/>
    </location>
</feature>
<evidence type="ECO:0000256" key="8">
    <source>
        <dbReference type="ARBA" id="ARBA00022840"/>
    </source>
</evidence>
<accession>A0ABX5M713</accession>